<accession>W9RAT2</accession>
<evidence type="ECO:0000313" key="1">
    <source>
        <dbReference type="EMBL" id="EXB80328.1"/>
    </source>
</evidence>
<dbReference type="Proteomes" id="UP000030645">
    <property type="component" value="Unassembled WGS sequence"/>
</dbReference>
<protein>
    <submittedName>
        <fullName evidence="1">Uncharacterized protein</fullName>
    </submittedName>
</protein>
<organism evidence="1 2">
    <name type="scientific">Morus notabilis</name>
    <dbReference type="NCBI Taxonomy" id="981085"/>
    <lineage>
        <taxon>Eukaryota</taxon>
        <taxon>Viridiplantae</taxon>
        <taxon>Streptophyta</taxon>
        <taxon>Embryophyta</taxon>
        <taxon>Tracheophyta</taxon>
        <taxon>Spermatophyta</taxon>
        <taxon>Magnoliopsida</taxon>
        <taxon>eudicotyledons</taxon>
        <taxon>Gunneridae</taxon>
        <taxon>Pentapetalae</taxon>
        <taxon>rosids</taxon>
        <taxon>fabids</taxon>
        <taxon>Rosales</taxon>
        <taxon>Moraceae</taxon>
        <taxon>Moreae</taxon>
        <taxon>Morus</taxon>
    </lineage>
</organism>
<name>W9RAT2_9ROSA</name>
<sequence length="113" mass="13133">MKEETFKEAAMNRGKVVNAEGHQRFSLAQRVNYRSGCRGPPTCQPRTEARNSVDWTWEAIKDELKRKLSRSTELVPLAANRAVTWCRDEAERISLLSEKALFYRKFLITNMEL</sequence>
<dbReference type="AlphaFoldDB" id="W9RAT2"/>
<keyword evidence="2" id="KW-1185">Reference proteome</keyword>
<gene>
    <name evidence="1" type="ORF">L484_025184</name>
</gene>
<dbReference type="EMBL" id="KE344806">
    <property type="protein sequence ID" value="EXB80328.1"/>
    <property type="molecule type" value="Genomic_DNA"/>
</dbReference>
<proteinExistence type="predicted"/>
<reference evidence="2" key="1">
    <citation type="submission" date="2013-01" db="EMBL/GenBank/DDBJ databases">
        <title>Draft Genome Sequence of a Mulberry Tree, Morus notabilis C.K. Schneid.</title>
        <authorList>
            <person name="He N."/>
            <person name="Zhao S."/>
        </authorList>
    </citation>
    <scope>NUCLEOTIDE SEQUENCE</scope>
</reference>
<evidence type="ECO:0000313" key="2">
    <source>
        <dbReference type="Proteomes" id="UP000030645"/>
    </source>
</evidence>